<dbReference type="RefSeq" id="WP_219526904.1">
    <property type="nucleotide sequence ID" value="NZ_JAHKRM010000001.1"/>
</dbReference>
<dbReference type="Proteomes" id="UP001597097">
    <property type="component" value="Unassembled WGS sequence"/>
</dbReference>
<accession>A0ABW4GCD0</accession>
<dbReference type="InterPro" id="IPR051604">
    <property type="entry name" value="Ergot_Alk_Oxidoreductase"/>
</dbReference>
<dbReference type="InterPro" id="IPR016040">
    <property type="entry name" value="NAD(P)-bd_dom"/>
</dbReference>
<reference evidence="3" key="1">
    <citation type="journal article" date="2019" name="Int. J. Syst. Evol. Microbiol.">
        <title>The Global Catalogue of Microorganisms (GCM) 10K type strain sequencing project: providing services to taxonomists for standard genome sequencing and annotation.</title>
        <authorList>
            <consortium name="The Broad Institute Genomics Platform"/>
            <consortium name="The Broad Institute Genome Sequencing Center for Infectious Disease"/>
            <person name="Wu L."/>
            <person name="Ma J."/>
        </authorList>
    </citation>
    <scope>NUCLEOTIDE SEQUENCE [LARGE SCALE GENOMIC DNA]</scope>
    <source>
        <strain evidence="3">CGMCC 1.15399</strain>
    </source>
</reference>
<evidence type="ECO:0000259" key="1">
    <source>
        <dbReference type="Pfam" id="PF13460"/>
    </source>
</evidence>
<sequence>MILVSGATGNIGRPLIAELAAKGVKVRALTRTPDTARFPEGVEACDSGRPDFDGVSALVLNSTGGSVALLEAARAAGVRRVVTVSALVVAEEADPEEGGNAAVHRALEEAVEAAVPEWTHLRPGAFAANSLRWVPQLRAGDVVRGPYAQARTSPIHEADIAAVGVRALLGDELLGQAPALTGPQGLTFAEQVEIIGSVVGRPLRYQEISPDMAAQAMMAHGVRKEQVDSLLSYFADSIGKPVPITGEVERILGRPPRTFAEWVADHADAFRQ</sequence>
<dbReference type="EMBL" id="JBHUCM010000019">
    <property type="protein sequence ID" value="MFD1540464.1"/>
    <property type="molecule type" value="Genomic_DNA"/>
</dbReference>
<dbReference type="PANTHER" id="PTHR43162:SF1">
    <property type="entry name" value="PRESTALK A DIFFERENTIATION PROTEIN A"/>
    <property type="match status" value="1"/>
</dbReference>
<protein>
    <submittedName>
        <fullName evidence="2">NAD(P)H-binding protein</fullName>
    </submittedName>
</protein>
<dbReference type="Pfam" id="PF13460">
    <property type="entry name" value="NAD_binding_10"/>
    <property type="match status" value="1"/>
</dbReference>
<proteinExistence type="predicted"/>
<organism evidence="2 3">
    <name type="scientific">Nonomuraea guangzhouensis</name>
    <dbReference type="NCBI Taxonomy" id="1291555"/>
    <lineage>
        <taxon>Bacteria</taxon>
        <taxon>Bacillati</taxon>
        <taxon>Actinomycetota</taxon>
        <taxon>Actinomycetes</taxon>
        <taxon>Streptosporangiales</taxon>
        <taxon>Streptosporangiaceae</taxon>
        <taxon>Nonomuraea</taxon>
    </lineage>
</organism>
<evidence type="ECO:0000313" key="3">
    <source>
        <dbReference type="Proteomes" id="UP001597097"/>
    </source>
</evidence>
<keyword evidence="3" id="KW-1185">Reference proteome</keyword>
<feature type="domain" description="NAD(P)-binding" evidence="1">
    <location>
        <begin position="6"/>
        <end position="168"/>
    </location>
</feature>
<comment type="caution">
    <text evidence="2">The sequence shown here is derived from an EMBL/GenBank/DDBJ whole genome shotgun (WGS) entry which is preliminary data.</text>
</comment>
<evidence type="ECO:0000313" key="2">
    <source>
        <dbReference type="EMBL" id="MFD1540464.1"/>
    </source>
</evidence>
<name>A0ABW4GCD0_9ACTN</name>
<dbReference type="PANTHER" id="PTHR43162">
    <property type="match status" value="1"/>
</dbReference>
<gene>
    <name evidence="2" type="ORF">ACFSJ0_25645</name>
</gene>